<dbReference type="HOGENOM" id="CLU_077745_0_0_1"/>
<dbReference type="Proteomes" id="UP000008063">
    <property type="component" value="Unassembled WGS sequence"/>
</dbReference>
<accession>F8PGQ9</accession>
<dbReference type="InParanoid" id="F8PGQ9"/>
<protein>
    <submittedName>
        <fullName evidence="2">Uncharacterized protein</fullName>
    </submittedName>
</protein>
<keyword evidence="3" id="KW-1185">Reference proteome</keyword>
<name>F8PGQ9_SERL3</name>
<feature type="compositionally biased region" description="Basic residues" evidence="1">
    <location>
        <begin position="214"/>
        <end position="226"/>
    </location>
</feature>
<dbReference type="STRING" id="936435.F8PGQ9"/>
<gene>
    <name evidence="2" type="ORF">SERLA73DRAFT_149209</name>
</gene>
<sequence>MKKEISAQTSASGSSRDKDNDLCGCLLNHRETKSLESRANNLAAARDVLATANRIGKELNNLAARTGAWGCFFLTRSHIFDLGAPTWYGSNNSMDFWEDVVGRDPDKLAMLFEQWACSRNQTVCKQEDLADCRQLCTRFCRSGLRSILKRKTKMPFHQDMPFVNPSVIGTVLKICKLREARKTGSCHWVKLTQAQLQEHKAQLNEHGQAGEVLKKKRKKKSDAGVVRKRRQITQNSKNERELSGVKGGEKAWGGGSIHGFCDISRGKGQLEGKEWFTVDGDGDGNTGEEIVMTHYSDVVLLHQHHMPRLPL</sequence>
<dbReference type="AlphaFoldDB" id="F8PGQ9"/>
<evidence type="ECO:0000313" key="2">
    <source>
        <dbReference type="EMBL" id="EGO04861.1"/>
    </source>
</evidence>
<proteinExistence type="predicted"/>
<feature type="region of interest" description="Disordered" evidence="1">
    <location>
        <begin position="206"/>
        <end position="226"/>
    </location>
</feature>
<organism evidence="3">
    <name type="scientific">Serpula lacrymans var. lacrymans (strain S7.3)</name>
    <name type="common">Dry rot fungus</name>
    <dbReference type="NCBI Taxonomy" id="936435"/>
    <lineage>
        <taxon>Eukaryota</taxon>
        <taxon>Fungi</taxon>
        <taxon>Dikarya</taxon>
        <taxon>Basidiomycota</taxon>
        <taxon>Agaricomycotina</taxon>
        <taxon>Agaricomycetes</taxon>
        <taxon>Agaricomycetidae</taxon>
        <taxon>Boletales</taxon>
        <taxon>Coniophorineae</taxon>
        <taxon>Serpulaceae</taxon>
        <taxon>Serpula</taxon>
    </lineage>
</organism>
<dbReference type="EMBL" id="GL945474">
    <property type="protein sequence ID" value="EGO04861.1"/>
    <property type="molecule type" value="Genomic_DNA"/>
</dbReference>
<evidence type="ECO:0000256" key="1">
    <source>
        <dbReference type="SAM" id="MobiDB-lite"/>
    </source>
</evidence>
<dbReference type="OrthoDB" id="3223825at2759"/>
<evidence type="ECO:0000313" key="3">
    <source>
        <dbReference type="Proteomes" id="UP000008063"/>
    </source>
</evidence>
<reference evidence="3" key="1">
    <citation type="journal article" date="2011" name="Science">
        <title>The plant cell wall-decomposing machinery underlies the functional diversity of forest fungi.</title>
        <authorList>
            <person name="Eastwood D.C."/>
            <person name="Floudas D."/>
            <person name="Binder M."/>
            <person name="Majcherczyk A."/>
            <person name="Schneider P."/>
            <person name="Aerts A."/>
            <person name="Asiegbu F.O."/>
            <person name="Baker S.E."/>
            <person name="Barry K."/>
            <person name="Bendiksby M."/>
            <person name="Blumentritt M."/>
            <person name="Coutinho P.M."/>
            <person name="Cullen D."/>
            <person name="de Vries R.P."/>
            <person name="Gathman A."/>
            <person name="Goodell B."/>
            <person name="Henrissat B."/>
            <person name="Ihrmark K."/>
            <person name="Kauserud H."/>
            <person name="Kohler A."/>
            <person name="LaButti K."/>
            <person name="Lapidus A."/>
            <person name="Lavin J.L."/>
            <person name="Lee Y.-H."/>
            <person name="Lindquist E."/>
            <person name="Lilly W."/>
            <person name="Lucas S."/>
            <person name="Morin E."/>
            <person name="Murat C."/>
            <person name="Oguiza J.A."/>
            <person name="Park J."/>
            <person name="Pisabarro A.G."/>
            <person name="Riley R."/>
            <person name="Rosling A."/>
            <person name="Salamov A."/>
            <person name="Schmidt O."/>
            <person name="Schmutz J."/>
            <person name="Skrede I."/>
            <person name="Stenlid J."/>
            <person name="Wiebenga A."/>
            <person name="Xie X."/>
            <person name="Kuees U."/>
            <person name="Hibbett D.S."/>
            <person name="Hoffmeister D."/>
            <person name="Hoegberg N."/>
            <person name="Martin F."/>
            <person name="Grigoriev I.V."/>
            <person name="Watkinson S.C."/>
        </authorList>
    </citation>
    <scope>NUCLEOTIDE SEQUENCE [LARGE SCALE GENOMIC DNA]</scope>
    <source>
        <strain evidence="3">strain S7.3</strain>
    </source>
</reference>